<proteinExistence type="predicted"/>
<sequence length="615" mass="70098">MDNYNLRQTDTSDALLFKSESILEERKWGGDPFKQDQDFGYQSSRRSSNGGFFHGKIKQASKKGKKSENDMQFTASIDLFEQKLRIKLDDSHRQGANLAGREILHDFGLRDILSARQDEEDGKIMHLWTFKRHKLAKKCCGSKSRYIRKLEDFQLVGESDKKTREWCIIIQNAAEGAPQSDGKHKKIVLIFLIEFPKKRRVLVLVNPFSGRRLAARMWEIARPILEKAHIDMKIVMTERAGHAYDMVNLEIKQGDYDGIVTVSGDGLIHEVVNGLYRRQDRLQLMSTLSLGFIPGGSANGLVKAVLSYAEEEYSVLNATFLIAKGRQMKMDLTEIEGEYQKEKIYSFLSLFWAILADCDINSEVFRCLGPARFTIWGIYRIMCTKRYAGSIYYTGQQLRSKHDLNSLNEDEFSPDLPELSEEPVRHEENPDEYCFRNLQFSHVLIQNTPYIGSSLHTGPLSTLNDGYNDMITQTIQAGKCALGKILIDEDSGAYFDKRGNIKPSLHIKYTKCKAWRIDPLVKGPRPENNNNGIPESTPLTRNESLDPNRNALQEESKESGQIQSSKNSDMNFNKSGDANKIYRYSQDAIFSIDGEKYPAQKVQGRVLKSALPIYC</sequence>
<keyword evidence="4" id="KW-1185">Reference proteome</keyword>
<reference evidence="3 4" key="1">
    <citation type="submission" date="2014-06" db="EMBL/GenBank/DDBJ databases">
        <authorList>
            <person name="Swart Estienne"/>
        </authorList>
    </citation>
    <scope>NUCLEOTIDE SEQUENCE [LARGE SCALE GENOMIC DNA]</scope>
    <source>
        <strain evidence="3 4">130c</strain>
    </source>
</reference>
<dbReference type="InterPro" id="IPR050187">
    <property type="entry name" value="Lipid_Phosphate_FormReg"/>
</dbReference>
<organism evidence="3 4">
    <name type="scientific">Stylonychia lemnae</name>
    <name type="common">Ciliate</name>
    <dbReference type="NCBI Taxonomy" id="5949"/>
    <lineage>
        <taxon>Eukaryota</taxon>
        <taxon>Sar</taxon>
        <taxon>Alveolata</taxon>
        <taxon>Ciliophora</taxon>
        <taxon>Intramacronucleata</taxon>
        <taxon>Spirotrichea</taxon>
        <taxon>Stichotrichia</taxon>
        <taxon>Sporadotrichida</taxon>
        <taxon>Oxytrichidae</taxon>
        <taxon>Stylonychinae</taxon>
        <taxon>Stylonychia</taxon>
    </lineage>
</organism>
<accession>A0A078B9J3</accession>
<dbReference type="Gene3D" id="3.40.50.10330">
    <property type="entry name" value="Probable inorganic polyphosphate/atp-NAD kinase, domain 1"/>
    <property type="match status" value="1"/>
</dbReference>
<feature type="compositionally biased region" description="Basic residues" evidence="1">
    <location>
        <begin position="55"/>
        <end position="65"/>
    </location>
</feature>
<dbReference type="PANTHER" id="PTHR12358:SF31">
    <property type="entry name" value="ACYLGLYCEROL KINASE, MITOCHONDRIAL"/>
    <property type="match status" value="1"/>
</dbReference>
<dbReference type="SMART" id="SM00046">
    <property type="entry name" value="DAGKc"/>
    <property type="match status" value="1"/>
</dbReference>
<dbReference type="Pfam" id="PF00781">
    <property type="entry name" value="DAGK_cat"/>
    <property type="match status" value="1"/>
</dbReference>
<feature type="compositionally biased region" description="Basic and acidic residues" evidence="1">
    <location>
        <begin position="28"/>
        <end position="37"/>
    </location>
</feature>
<dbReference type="InParanoid" id="A0A078B9J3"/>
<dbReference type="GO" id="GO:0046512">
    <property type="term" value="P:sphingosine biosynthetic process"/>
    <property type="evidence" value="ECO:0007669"/>
    <property type="project" value="TreeGrafter"/>
</dbReference>
<dbReference type="OrthoDB" id="3853857at2759"/>
<gene>
    <name evidence="3" type="primary">Contig10648.g535</name>
    <name evidence="3" type="ORF">STYLEM_20244</name>
</gene>
<dbReference type="GO" id="GO:0016773">
    <property type="term" value="F:phosphotransferase activity, alcohol group as acceptor"/>
    <property type="evidence" value="ECO:0007669"/>
    <property type="project" value="UniProtKB-ARBA"/>
</dbReference>
<name>A0A078B9J3_STYLE</name>
<dbReference type="Proteomes" id="UP000039865">
    <property type="component" value="Unassembled WGS sequence"/>
</dbReference>
<dbReference type="InterPro" id="IPR017438">
    <property type="entry name" value="ATP-NAD_kinase_N"/>
</dbReference>
<feature type="domain" description="DAGKc" evidence="2">
    <location>
        <begin position="196"/>
        <end position="339"/>
    </location>
</feature>
<dbReference type="PROSITE" id="PS50146">
    <property type="entry name" value="DAGK"/>
    <property type="match status" value="1"/>
</dbReference>
<dbReference type="AlphaFoldDB" id="A0A078B9J3"/>
<evidence type="ECO:0000259" key="2">
    <source>
        <dbReference type="PROSITE" id="PS50146"/>
    </source>
</evidence>
<dbReference type="GO" id="GO:0005737">
    <property type="term" value="C:cytoplasm"/>
    <property type="evidence" value="ECO:0007669"/>
    <property type="project" value="TreeGrafter"/>
</dbReference>
<dbReference type="EMBL" id="CCKQ01019084">
    <property type="protein sequence ID" value="CDW91094.1"/>
    <property type="molecule type" value="Genomic_DNA"/>
</dbReference>
<evidence type="ECO:0000256" key="1">
    <source>
        <dbReference type="SAM" id="MobiDB-lite"/>
    </source>
</evidence>
<dbReference type="InterPro" id="IPR001206">
    <property type="entry name" value="Diacylglycerol_kinase_cat_dom"/>
</dbReference>
<dbReference type="InterPro" id="IPR016064">
    <property type="entry name" value="NAD/diacylglycerol_kinase_sf"/>
</dbReference>
<dbReference type="PANTHER" id="PTHR12358">
    <property type="entry name" value="SPHINGOSINE KINASE"/>
    <property type="match status" value="1"/>
</dbReference>
<evidence type="ECO:0000313" key="3">
    <source>
        <dbReference type="EMBL" id="CDW91094.1"/>
    </source>
</evidence>
<feature type="compositionally biased region" description="Polar residues" evidence="1">
    <location>
        <begin position="527"/>
        <end position="551"/>
    </location>
</feature>
<feature type="compositionally biased region" description="Polar residues" evidence="1">
    <location>
        <begin position="40"/>
        <end position="50"/>
    </location>
</feature>
<protein>
    <recommendedName>
        <fullName evidence="2">DAGKc domain-containing protein</fullName>
    </recommendedName>
</protein>
<feature type="compositionally biased region" description="Polar residues" evidence="1">
    <location>
        <begin position="559"/>
        <end position="574"/>
    </location>
</feature>
<dbReference type="GO" id="GO:0016020">
    <property type="term" value="C:membrane"/>
    <property type="evidence" value="ECO:0007669"/>
    <property type="project" value="TreeGrafter"/>
</dbReference>
<feature type="region of interest" description="Disordered" evidence="1">
    <location>
        <begin position="520"/>
        <end position="574"/>
    </location>
</feature>
<dbReference type="GO" id="GO:0001727">
    <property type="term" value="F:lipid kinase activity"/>
    <property type="evidence" value="ECO:0007669"/>
    <property type="project" value="TreeGrafter"/>
</dbReference>
<evidence type="ECO:0000313" key="4">
    <source>
        <dbReference type="Proteomes" id="UP000039865"/>
    </source>
</evidence>
<dbReference type="SUPFAM" id="SSF111331">
    <property type="entry name" value="NAD kinase/diacylglycerol kinase-like"/>
    <property type="match status" value="1"/>
</dbReference>
<feature type="region of interest" description="Disordered" evidence="1">
    <location>
        <begin position="28"/>
        <end position="68"/>
    </location>
</feature>
<dbReference type="Gene3D" id="2.60.200.40">
    <property type="match status" value="1"/>
</dbReference>